<feature type="domain" description="Aldehyde dehydrogenase" evidence="7">
    <location>
        <begin position="29"/>
        <end position="438"/>
    </location>
</feature>
<accession>A0ABV7CQ25</accession>
<dbReference type="PIRSF" id="PIRSF036492">
    <property type="entry name" value="ALDH"/>
    <property type="match status" value="1"/>
</dbReference>
<evidence type="ECO:0000313" key="9">
    <source>
        <dbReference type="Proteomes" id="UP001595453"/>
    </source>
</evidence>
<dbReference type="InterPro" id="IPR015590">
    <property type="entry name" value="Aldehyde_DH_dom"/>
</dbReference>
<dbReference type="RefSeq" id="WP_377128725.1">
    <property type="nucleotide sequence ID" value="NZ_JBHRSD010000047.1"/>
</dbReference>
<dbReference type="PROSITE" id="PS00687">
    <property type="entry name" value="ALDEHYDE_DEHYDR_GLU"/>
    <property type="match status" value="1"/>
</dbReference>
<keyword evidence="2 4" id="KW-0560">Oxidoreductase</keyword>
<name>A0ABV7CQ25_9GAMM</name>
<keyword evidence="3" id="KW-0520">NAD</keyword>
<comment type="similarity">
    <text evidence="1 4 6">Belongs to the aldehyde dehydrogenase family.</text>
</comment>
<evidence type="ECO:0000256" key="5">
    <source>
        <dbReference type="PROSITE-ProRule" id="PRU10007"/>
    </source>
</evidence>
<dbReference type="InterPro" id="IPR016163">
    <property type="entry name" value="Ald_DH_C"/>
</dbReference>
<dbReference type="PANTHER" id="PTHR43570">
    <property type="entry name" value="ALDEHYDE DEHYDROGENASE"/>
    <property type="match status" value="1"/>
</dbReference>
<dbReference type="InterPro" id="IPR016161">
    <property type="entry name" value="Ald_DH/histidinol_DH"/>
</dbReference>
<dbReference type="Gene3D" id="3.40.605.10">
    <property type="entry name" value="Aldehyde Dehydrogenase, Chain A, domain 1"/>
    <property type="match status" value="1"/>
</dbReference>
<evidence type="ECO:0000256" key="6">
    <source>
        <dbReference type="RuleBase" id="RU003345"/>
    </source>
</evidence>
<protein>
    <recommendedName>
        <fullName evidence="4">Aldehyde dehydrogenase</fullName>
    </recommendedName>
</protein>
<reference evidence="9" key="1">
    <citation type="journal article" date="2019" name="Int. J. Syst. Evol. Microbiol.">
        <title>The Global Catalogue of Microorganisms (GCM) 10K type strain sequencing project: providing services to taxonomists for standard genome sequencing and annotation.</title>
        <authorList>
            <consortium name="The Broad Institute Genomics Platform"/>
            <consortium name="The Broad Institute Genome Sequencing Center for Infectious Disease"/>
            <person name="Wu L."/>
            <person name="Ma J."/>
        </authorList>
    </citation>
    <scope>NUCLEOTIDE SEQUENCE [LARGE SCALE GENOMIC DNA]</scope>
    <source>
        <strain evidence="9">KCTC 42730</strain>
    </source>
</reference>
<dbReference type="InterPro" id="IPR016162">
    <property type="entry name" value="Ald_DH_N"/>
</dbReference>
<dbReference type="Proteomes" id="UP001595453">
    <property type="component" value="Unassembled WGS sequence"/>
</dbReference>
<keyword evidence="9" id="KW-1185">Reference proteome</keyword>
<proteinExistence type="inferred from homology"/>
<comment type="caution">
    <text evidence="8">The sequence shown here is derived from an EMBL/GenBank/DDBJ whole genome shotgun (WGS) entry which is preliminary data.</text>
</comment>
<evidence type="ECO:0000256" key="4">
    <source>
        <dbReference type="PIRNR" id="PIRNR036492"/>
    </source>
</evidence>
<dbReference type="EMBL" id="JBHRSD010000047">
    <property type="protein sequence ID" value="MFC3034784.1"/>
    <property type="molecule type" value="Genomic_DNA"/>
</dbReference>
<sequence length="469" mass="52198">MQTELNFDLQQTFVMLQGEFARNTYPIVDERIALLKQLRGDLITLTPELIRAANQDFGSRSRFDTEFADILPTVTQLDYICKHLKRWLKPHKRAAGMQLWPSKLSVELQPKGVVGVIAPWNYPIQLALLPAFTAIAAGNRVMLKLSEFTPAINQVLRTLFANHQSWCKVVEGGAEVAAHFSALPFAHLFFTGSTTVGKKVMQAASQHLTPVTLELGGKSPAIVTRNADLDCAAAAIILGKTVNAGQICVAPDYVLVHETQYLAFIQALKRVYAQYFKAGADSKELTAIINDSQFARLQGLLSDARLKGANVEALHPQALAAETRKMAVHVVTDVNEQMRIMQDEIFGPLLPVITYHQLDEAIDYVCQHPHPLAAYVFSSDRFDIEQVRLRVQSGSLVVNETLLQVTAEAAPFGGIGNSGMGHYHGREGVETFSHKRTVLQSQKLGWRIHLLLARKAWLLKPVMWLFMRK</sequence>
<dbReference type="Pfam" id="PF00171">
    <property type="entry name" value="Aldedh"/>
    <property type="match status" value="1"/>
</dbReference>
<evidence type="ECO:0000256" key="1">
    <source>
        <dbReference type="ARBA" id="ARBA00009986"/>
    </source>
</evidence>
<evidence type="ECO:0000256" key="3">
    <source>
        <dbReference type="ARBA" id="ARBA00023027"/>
    </source>
</evidence>
<dbReference type="SUPFAM" id="SSF53720">
    <property type="entry name" value="ALDH-like"/>
    <property type="match status" value="1"/>
</dbReference>
<dbReference type="InterPro" id="IPR012394">
    <property type="entry name" value="Aldehyde_DH_NAD(P)"/>
</dbReference>
<dbReference type="InterPro" id="IPR029510">
    <property type="entry name" value="Ald_DH_CS_GLU"/>
</dbReference>
<evidence type="ECO:0000256" key="2">
    <source>
        <dbReference type="ARBA" id="ARBA00023002"/>
    </source>
</evidence>
<organism evidence="8 9">
    <name type="scientific">Pseudoalteromonas fenneropenaei</name>
    <dbReference type="NCBI Taxonomy" id="1737459"/>
    <lineage>
        <taxon>Bacteria</taxon>
        <taxon>Pseudomonadati</taxon>
        <taxon>Pseudomonadota</taxon>
        <taxon>Gammaproteobacteria</taxon>
        <taxon>Alteromonadales</taxon>
        <taxon>Pseudoalteromonadaceae</taxon>
        <taxon>Pseudoalteromonas</taxon>
    </lineage>
</organism>
<dbReference type="Gene3D" id="3.40.309.10">
    <property type="entry name" value="Aldehyde Dehydrogenase, Chain A, domain 2"/>
    <property type="match status" value="1"/>
</dbReference>
<dbReference type="GO" id="GO:0050269">
    <property type="term" value="F:coniferyl-aldehyde dehydrogenase [NAD(P)+] activity"/>
    <property type="evidence" value="ECO:0007669"/>
    <property type="project" value="UniProtKB-EC"/>
</dbReference>
<feature type="active site" evidence="5">
    <location>
        <position position="214"/>
    </location>
</feature>
<gene>
    <name evidence="8" type="ORF">ACFOEE_19950</name>
</gene>
<evidence type="ECO:0000259" key="7">
    <source>
        <dbReference type="Pfam" id="PF00171"/>
    </source>
</evidence>
<dbReference type="CDD" id="cd07133">
    <property type="entry name" value="ALDH_CALDH_CalB"/>
    <property type="match status" value="1"/>
</dbReference>
<dbReference type="PANTHER" id="PTHR43570:SF20">
    <property type="entry name" value="ALDEHYDE DEHYDROGENASE ALDX-RELATED"/>
    <property type="match status" value="1"/>
</dbReference>
<evidence type="ECO:0000313" key="8">
    <source>
        <dbReference type="EMBL" id="MFC3034784.1"/>
    </source>
</evidence>